<evidence type="ECO:0000313" key="3">
    <source>
        <dbReference type="Proteomes" id="UP000784880"/>
    </source>
</evidence>
<reference evidence="2 3" key="1">
    <citation type="submission" date="2021-06" db="EMBL/GenBank/DDBJ databases">
        <title>Bacillus sp. RD4P76, an endophyte from a halophyte.</title>
        <authorList>
            <person name="Sun J.-Q."/>
        </authorList>
    </citation>
    <scope>NUCLEOTIDE SEQUENCE [LARGE SCALE GENOMIC DNA]</scope>
    <source>
        <strain evidence="2 3">CGMCC 1.15917</strain>
    </source>
</reference>
<organism evidence="2 3">
    <name type="scientific">Evansella tamaricis</name>
    <dbReference type="NCBI Taxonomy" id="2069301"/>
    <lineage>
        <taxon>Bacteria</taxon>
        <taxon>Bacillati</taxon>
        <taxon>Bacillota</taxon>
        <taxon>Bacilli</taxon>
        <taxon>Bacillales</taxon>
        <taxon>Bacillaceae</taxon>
        <taxon>Evansella</taxon>
    </lineage>
</organism>
<keyword evidence="1" id="KW-0472">Membrane</keyword>
<evidence type="ECO:0000256" key="1">
    <source>
        <dbReference type="SAM" id="Phobius"/>
    </source>
</evidence>
<protein>
    <submittedName>
        <fullName evidence="2">YdiK family protein</fullName>
    </submittedName>
</protein>
<evidence type="ECO:0000313" key="2">
    <source>
        <dbReference type="EMBL" id="MBU9713535.1"/>
    </source>
</evidence>
<comment type="caution">
    <text evidence="2">The sequence shown here is derived from an EMBL/GenBank/DDBJ whole genome shotgun (WGS) entry which is preliminary data.</text>
</comment>
<dbReference type="EMBL" id="JAHQCS010000143">
    <property type="protein sequence ID" value="MBU9713535.1"/>
    <property type="molecule type" value="Genomic_DNA"/>
</dbReference>
<proteinExistence type="predicted"/>
<accession>A0ABS6JJG7</accession>
<feature type="transmembrane region" description="Helical" evidence="1">
    <location>
        <begin position="7"/>
        <end position="24"/>
    </location>
</feature>
<dbReference type="RefSeq" id="WP_217067687.1">
    <property type="nucleotide sequence ID" value="NZ_JAHQCS010000143.1"/>
</dbReference>
<gene>
    <name evidence="2" type="ORF">KS419_17540</name>
</gene>
<keyword evidence="1" id="KW-0812">Transmembrane</keyword>
<dbReference type="Pfam" id="PF14146">
    <property type="entry name" value="DUF4305"/>
    <property type="match status" value="1"/>
</dbReference>
<keyword evidence="1" id="KW-1133">Transmembrane helix</keyword>
<sequence length="67" mass="7918">MSRSPRFYGYLYFLIASIFVYFAIQQNNRTEGWDIFTIILMAVAAIDYMIAFRYFALAGKKDNDKKE</sequence>
<keyword evidence="3" id="KW-1185">Reference proteome</keyword>
<feature type="transmembrane region" description="Helical" evidence="1">
    <location>
        <begin position="36"/>
        <end position="56"/>
    </location>
</feature>
<dbReference type="Proteomes" id="UP000784880">
    <property type="component" value="Unassembled WGS sequence"/>
</dbReference>
<dbReference type="InterPro" id="IPR025426">
    <property type="entry name" value="DUF4305"/>
</dbReference>
<name>A0ABS6JJG7_9BACI</name>